<name>A0ABT9HNT2_9SPHN</name>
<dbReference type="InterPro" id="IPR036737">
    <property type="entry name" value="OmpA-like_sf"/>
</dbReference>
<keyword evidence="5" id="KW-0732">Signal</keyword>
<evidence type="ECO:0000256" key="2">
    <source>
        <dbReference type="ARBA" id="ARBA00023136"/>
    </source>
</evidence>
<keyword evidence="2 4" id="KW-0472">Membrane</keyword>
<protein>
    <submittedName>
        <fullName evidence="7">OmpA family protein</fullName>
    </submittedName>
</protein>
<organism evidence="7 8">
    <name type="scientific">Qipengyuania profundimaris</name>
    <dbReference type="NCBI Taxonomy" id="3067652"/>
    <lineage>
        <taxon>Bacteria</taxon>
        <taxon>Pseudomonadati</taxon>
        <taxon>Pseudomonadota</taxon>
        <taxon>Alphaproteobacteria</taxon>
        <taxon>Sphingomonadales</taxon>
        <taxon>Erythrobacteraceae</taxon>
        <taxon>Qipengyuania</taxon>
    </lineage>
</organism>
<dbReference type="Gene3D" id="3.30.1330.60">
    <property type="entry name" value="OmpA-like domain"/>
    <property type="match status" value="1"/>
</dbReference>
<reference evidence="7 8" key="1">
    <citation type="submission" date="2023-08" db="EMBL/GenBank/DDBJ databases">
        <title>genomic of G39.</title>
        <authorList>
            <person name="Wang Y."/>
        </authorList>
    </citation>
    <scope>NUCLEOTIDE SEQUENCE [LARGE SCALE GENOMIC DNA]</scope>
    <source>
        <strain evidence="7 8">G39</strain>
    </source>
</reference>
<dbReference type="PROSITE" id="PS51123">
    <property type="entry name" value="OMPA_2"/>
    <property type="match status" value="1"/>
</dbReference>
<dbReference type="Pfam" id="PF00691">
    <property type="entry name" value="OmpA"/>
    <property type="match status" value="1"/>
</dbReference>
<dbReference type="PANTHER" id="PTHR30329">
    <property type="entry name" value="STATOR ELEMENT OF FLAGELLAR MOTOR COMPLEX"/>
    <property type="match status" value="1"/>
</dbReference>
<comment type="caution">
    <text evidence="7">The sequence shown here is derived from an EMBL/GenBank/DDBJ whole genome shotgun (WGS) entry which is preliminary data.</text>
</comment>
<keyword evidence="3" id="KW-0998">Cell outer membrane</keyword>
<dbReference type="RefSeq" id="WP_305932172.1">
    <property type="nucleotide sequence ID" value="NZ_JAVAIM010000001.1"/>
</dbReference>
<sequence>MTIRTSTASRLALIALVTLPAAGTLSAQEIEPAQDGEVLTTVYGATPVEGPDIEGVITARRGDQIQVTSADGTNSVITVEPDTEIRGTGGFLGLGRTSLTAQDLLNGIPVEVETMQAGEMLLASEIKLKNDDLETAQMIQAGTSQRFAEQRADIDTNTAAAEALRGRMGNIDNYNVKGVTNVYFDTGKWSVGQGDRAQLCQAASQADSMSNALLLVVGYTDSVGDQDYNQTLSERRAARVVNILQQECGWKPWRMLTPTGFAEADPAADNSTAEGRRQNRRVSVNILVSKAAEEG</sequence>
<proteinExistence type="predicted"/>
<feature type="signal peptide" evidence="5">
    <location>
        <begin position="1"/>
        <end position="27"/>
    </location>
</feature>
<dbReference type="SUPFAM" id="SSF103088">
    <property type="entry name" value="OmpA-like"/>
    <property type="match status" value="1"/>
</dbReference>
<dbReference type="PRINTS" id="PR01021">
    <property type="entry name" value="OMPADOMAIN"/>
</dbReference>
<dbReference type="InterPro" id="IPR006664">
    <property type="entry name" value="OMP_bac"/>
</dbReference>
<feature type="chain" id="PRO_5046077528" evidence="5">
    <location>
        <begin position="28"/>
        <end position="295"/>
    </location>
</feature>
<keyword evidence="8" id="KW-1185">Reference proteome</keyword>
<evidence type="ECO:0000313" key="8">
    <source>
        <dbReference type="Proteomes" id="UP001240639"/>
    </source>
</evidence>
<gene>
    <name evidence="7" type="ORF">Q9K02_06555</name>
</gene>
<evidence type="ECO:0000259" key="6">
    <source>
        <dbReference type="PROSITE" id="PS51123"/>
    </source>
</evidence>
<evidence type="ECO:0000256" key="4">
    <source>
        <dbReference type="PROSITE-ProRule" id="PRU00473"/>
    </source>
</evidence>
<comment type="subcellular location">
    <subcellularLocation>
        <location evidence="1">Cell outer membrane</location>
    </subcellularLocation>
</comment>
<accession>A0ABT9HNT2</accession>
<evidence type="ECO:0000256" key="5">
    <source>
        <dbReference type="SAM" id="SignalP"/>
    </source>
</evidence>
<evidence type="ECO:0000313" key="7">
    <source>
        <dbReference type="EMBL" id="MDP4574800.1"/>
    </source>
</evidence>
<evidence type="ECO:0000256" key="3">
    <source>
        <dbReference type="ARBA" id="ARBA00023237"/>
    </source>
</evidence>
<dbReference type="InterPro" id="IPR006665">
    <property type="entry name" value="OmpA-like"/>
</dbReference>
<feature type="domain" description="OmpA-like" evidence="6">
    <location>
        <begin position="171"/>
        <end position="290"/>
    </location>
</feature>
<dbReference type="InterPro" id="IPR050330">
    <property type="entry name" value="Bact_OuterMem_StrucFunc"/>
</dbReference>
<dbReference type="Proteomes" id="UP001240639">
    <property type="component" value="Unassembled WGS sequence"/>
</dbReference>
<evidence type="ECO:0000256" key="1">
    <source>
        <dbReference type="ARBA" id="ARBA00004442"/>
    </source>
</evidence>
<dbReference type="CDD" id="cd07185">
    <property type="entry name" value="OmpA_C-like"/>
    <property type="match status" value="1"/>
</dbReference>
<dbReference type="EMBL" id="JAVAIM010000001">
    <property type="protein sequence ID" value="MDP4574800.1"/>
    <property type="molecule type" value="Genomic_DNA"/>
</dbReference>
<dbReference type="PANTHER" id="PTHR30329:SF21">
    <property type="entry name" value="LIPOPROTEIN YIAD-RELATED"/>
    <property type="match status" value="1"/>
</dbReference>